<sequence>MSVKDTQSLETICVHAGVEPDPKHGAIMTPIYQTSTYVQPAPGQPLTYDYSRGGNPTRAALETSLAALERAKHALSYASGLAAEQAIMQVLEPGARVIVSEDVYGGTGRLFRKLFARYGFQFDFLDLRDLNAVAAAVDNKTQLIWVETPTNPLLRIVDIAGICAIAKKAGAKVVVDNTFTSPIFQQPLSLGADLVIHSTTKYIGGHSDLIGGALMTNDDELAEKLRFVQFAGGAVNSPFECFMLLRSIKTLALRMERHNTNALAFARALEDSGDFQSVIYPGLESHPQHALARKQMSGFAGVVSVYLKRDMAGVTRFLQNLRLIALAESLGGVESLANHPEQMTHASVPPELRQKLGINAQLVRFSIGIENVNDLIADVRQALQR</sequence>
<dbReference type="Gene3D" id="3.90.1150.10">
    <property type="entry name" value="Aspartate Aminotransferase, domain 1"/>
    <property type="match status" value="1"/>
</dbReference>
<name>A0A1I0DTN5_9BACT</name>
<dbReference type="PANTHER" id="PTHR11808:SF15">
    <property type="entry name" value="CYSTATHIONINE GAMMA-LYASE"/>
    <property type="match status" value="1"/>
</dbReference>
<dbReference type="PROSITE" id="PS00868">
    <property type="entry name" value="CYS_MET_METAB_PP"/>
    <property type="match status" value="1"/>
</dbReference>
<dbReference type="Gene3D" id="3.40.640.10">
    <property type="entry name" value="Type I PLP-dependent aspartate aminotransferase-like (Major domain)"/>
    <property type="match status" value="1"/>
</dbReference>
<reference evidence="7" key="1">
    <citation type="submission" date="2016-10" db="EMBL/GenBank/DDBJ databases">
        <authorList>
            <person name="Varghese N."/>
            <person name="Submissions S."/>
        </authorList>
    </citation>
    <scope>NUCLEOTIDE SEQUENCE [LARGE SCALE GENOMIC DNA]</scope>
    <source>
        <strain evidence="7">DSM 16858</strain>
    </source>
</reference>
<keyword evidence="3 4" id="KW-0663">Pyridoxal phosphate</keyword>
<dbReference type="GO" id="GO:0004123">
    <property type="term" value="F:cystathionine gamma-lyase activity"/>
    <property type="evidence" value="ECO:0007669"/>
    <property type="project" value="TreeGrafter"/>
</dbReference>
<evidence type="ECO:0000256" key="3">
    <source>
        <dbReference type="ARBA" id="ARBA00022898"/>
    </source>
</evidence>
<evidence type="ECO:0000256" key="2">
    <source>
        <dbReference type="ARBA" id="ARBA00009077"/>
    </source>
</evidence>
<dbReference type="EMBL" id="FOIJ01000002">
    <property type="protein sequence ID" value="SET35983.1"/>
    <property type="molecule type" value="Genomic_DNA"/>
</dbReference>
<dbReference type="InterPro" id="IPR015424">
    <property type="entry name" value="PyrdxlP-dep_Trfase"/>
</dbReference>
<dbReference type="InterPro" id="IPR015422">
    <property type="entry name" value="PyrdxlP-dep_Trfase_small"/>
</dbReference>
<dbReference type="GO" id="GO:0019343">
    <property type="term" value="P:cysteine biosynthetic process via cystathionine"/>
    <property type="evidence" value="ECO:0007669"/>
    <property type="project" value="TreeGrafter"/>
</dbReference>
<dbReference type="GO" id="GO:0030170">
    <property type="term" value="F:pyridoxal phosphate binding"/>
    <property type="evidence" value="ECO:0007669"/>
    <property type="project" value="InterPro"/>
</dbReference>
<evidence type="ECO:0000256" key="5">
    <source>
        <dbReference type="RuleBase" id="RU362118"/>
    </source>
</evidence>
<dbReference type="GO" id="GO:0003962">
    <property type="term" value="F:cystathionine gamma-synthase activity"/>
    <property type="evidence" value="ECO:0007669"/>
    <property type="project" value="TreeGrafter"/>
</dbReference>
<keyword evidence="7" id="KW-1185">Reference proteome</keyword>
<dbReference type="InterPro" id="IPR054542">
    <property type="entry name" value="Cys_met_metab_PP"/>
</dbReference>
<dbReference type="RefSeq" id="WP_093517131.1">
    <property type="nucleotide sequence ID" value="NZ_FOIJ01000002.1"/>
</dbReference>
<dbReference type="InterPro" id="IPR000277">
    <property type="entry name" value="Cys/Met-Metab_PyrdxlP-dep_enz"/>
</dbReference>
<dbReference type="FunFam" id="3.40.640.10:FF:000009">
    <property type="entry name" value="Cystathionine gamma-synthase homolog"/>
    <property type="match status" value="1"/>
</dbReference>
<dbReference type="Pfam" id="PF01053">
    <property type="entry name" value="Cys_Met_Meta_PP"/>
    <property type="match status" value="1"/>
</dbReference>
<evidence type="ECO:0000256" key="4">
    <source>
        <dbReference type="PIRSR" id="PIRSR001434-2"/>
    </source>
</evidence>
<dbReference type="PIRSF" id="PIRSF001434">
    <property type="entry name" value="CGS"/>
    <property type="match status" value="1"/>
</dbReference>
<keyword evidence="6" id="KW-0456">Lyase</keyword>
<dbReference type="Proteomes" id="UP000199181">
    <property type="component" value="Unassembled WGS sequence"/>
</dbReference>
<evidence type="ECO:0000256" key="1">
    <source>
        <dbReference type="ARBA" id="ARBA00001933"/>
    </source>
</evidence>
<evidence type="ECO:0000313" key="6">
    <source>
        <dbReference type="EMBL" id="SET35983.1"/>
    </source>
</evidence>
<organism evidence="6 7">
    <name type="scientific">Stigmatella erecta</name>
    <dbReference type="NCBI Taxonomy" id="83460"/>
    <lineage>
        <taxon>Bacteria</taxon>
        <taxon>Pseudomonadati</taxon>
        <taxon>Myxococcota</taxon>
        <taxon>Myxococcia</taxon>
        <taxon>Myxococcales</taxon>
        <taxon>Cystobacterineae</taxon>
        <taxon>Archangiaceae</taxon>
        <taxon>Stigmatella</taxon>
    </lineage>
</organism>
<evidence type="ECO:0000313" key="7">
    <source>
        <dbReference type="Proteomes" id="UP000199181"/>
    </source>
</evidence>
<dbReference type="AlphaFoldDB" id="A0A1I0DTN5"/>
<dbReference type="GO" id="GO:0005737">
    <property type="term" value="C:cytoplasm"/>
    <property type="evidence" value="ECO:0007669"/>
    <property type="project" value="TreeGrafter"/>
</dbReference>
<dbReference type="InterPro" id="IPR015421">
    <property type="entry name" value="PyrdxlP-dep_Trfase_major"/>
</dbReference>
<dbReference type="SUPFAM" id="SSF53383">
    <property type="entry name" value="PLP-dependent transferases"/>
    <property type="match status" value="1"/>
</dbReference>
<dbReference type="FunFam" id="3.90.1150.10:FF:000033">
    <property type="entry name" value="Cystathionine gamma-synthase"/>
    <property type="match status" value="1"/>
</dbReference>
<accession>A0A1I0DTN5</accession>
<dbReference type="CDD" id="cd00614">
    <property type="entry name" value="CGS_like"/>
    <property type="match status" value="1"/>
</dbReference>
<comment type="similarity">
    <text evidence="2 5">Belongs to the trans-sulfuration enzymes family.</text>
</comment>
<gene>
    <name evidence="6" type="ORF">SAMN05443639_102689</name>
</gene>
<comment type="cofactor">
    <cofactor evidence="1 5">
        <name>pyridoxal 5'-phosphate</name>
        <dbReference type="ChEBI" id="CHEBI:597326"/>
    </cofactor>
</comment>
<dbReference type="GO" id="GO:0019346">
    <property type="term" value="P:transsulfuration"/>
    <property type="evidence" value="ECO:0007669"/>
    <property type="project" value="InterPro"/>
</dbReference>
<dbReference type="GO" id="GO:0009086">
    <property type="term" value="P:methionine biosynthetic process"/>
    <property type="evidence" value="ECO:0007669"/>
    <property type="project" value="UniProtKB-ARBA"/>
</dbReference>
<protein>
    <submittedName>
        <fullName evidence="6">Cystathionine gamma-lyase</fullName>
    </submittedName>
</protein>
<feature type="modified residue" description="N6-(pyridoxal phosphate)lysine" evidence="4">
    <location>
        <position position="201"/>
    </location>
</feature>
<proteinExistence type="inferred from homology"/>
<dbReference type="PANTHER" id="PTHR11808">
    <property type="entry name" value="TRANS-SULFURATION ENZYME FAMILY MEMBER"/>
    <property type="match status" value="1"/>
</dbReference>